<comment type="subcellular location">
    <subcellularLocation>
        <location evidence="7">Cell membrane</location>
        <topology evidence="7">Multi-pass membrane protein</topology>
    </subcellularLocation>
</comment>
<dbReference type="EMBL" id="HG937516">
    <property type="protein sequence ID" value="CDN40209.1"/>
    <property type="molecule type" value="Genomic_DNA"/>
</dbReference>
<accession>A0A292IH04</accession>
<organism evidence="8 9">
    <name type="scientific">Mycoplasma amphoriforme A39</name>
    <dbReference type="NCBI Taxonomy" id="572419"/>
    <lineage>
        <taxon>Bacteria</taxon>
        <taxon>Bacillati</taxon>
        <taxon>Mycoplasmatota</taxon>
        <taxon>Mollicutes</taxon>
        <taxon>Mycoplasmataceae</taxon>
        <taxon>Mycoplasma</taxon>
    </lineage>
</organism>
<evidence type="ECO:0000256" key="7">
    <source>
        <dbReference type="HAMAP-Rule" id="MF_01147"/>
    </source>
</evidence>
<dbReference type="GO" id="GO:0042158">
    <property type="term" value="P:lipoprotein biosynthetic process"/>
    <property type="evidence" value="ECO:0007669"/>
    <property type="project" value="UniProtKB-UniRule"/>
</dbReference>
<feature type="transmembrane region" description="Helical" evidence="7">
    <location>
        <begin position="250"/>
        <end position="269"/>
    </location>
</feature>
<evidence type="ECO:0000313" key="9">
    <source>
        <dbReference type="Proteomes" id="UP000261764"/>
    </source>
</evidence>
<reference evidence="8 9" key="1">
    <citation type="journal article" date="2015" name="Clin. Infect. Dis.">
        <title>Genomic Investigations unmask Mycoplasma amphoriforme, a new respiratory pathogen.</title>
        <authorList>
            <person name="Gillespie S.H."/>
            <person name="Ling C.L."/>
            <person name="Oravcova K."/>
            <person name="Pinheiro M."/>
            <person name="Wells L."/>
            <person name="Bryant J.M."/>
            <person name="McHugh T.D."/>
            <person name="Bebear C."/>
            <person name="Webster D."/>
            <person name="Harris S.R."/>
            <person name="Seth-Smith H.M."/>
            <person name="Thomson N.R."/>
        </authorList>
    </citation>
    <scope>NUCLEOTIDE SEQUENCE [LARGE SCALE GENOMIC DNA]</scope>
    <source>
        <strain evidence="8 9">A39</strain>
    </source>
</reference>
<comment type="similarity">
    <text evidence="1 7">Belongs to the Lgt family.</text>
</comment>
<evidence type="ECO:0000256" key="6">
    <source>
        <dbReference type="ARBA" id="ARBA00023136"/>
    </source>
</evidence>
<keyword evidence="5 7" id="KW-1133">Transmembrane helix</keyword>
<feature type="transmembrane region" description="Helical" evidence="7">
    <location>
        <begin position="36"/>
        <end position="56"/>
    </location>
</feature>
<comment type="catalytic activity">
    <reaction evidence="7">
        <text>L-cysteinyl-[prolipoprotein] + a 1,2-diacyl-sn-glycero-3-phospho-(1'-sn-glycerol) = an S-1,2-diacyl-sn-glyceryl-L-cysteinyl-[prolipoprotein] + sn-glycerol 1-phosphate + H(+)</text>
        <dbReference type="Rhea" id="RHEA:56712"/>
        <dbReference type="Rhea" id="RHEA-COMP:14679"/>
        <dbReference type="Rhea" id="RHEA-COMP:14680"/>
        <dbReference type="ChEBI" id="CHEBI:15378"/>
        <dbReference type="ChEBI" id="CHEBI:29950"/>
        <dbReference type="ChEBI" id="CHEBI:57685"/>
        <dbReference type="ChEBI" id="CHEBI:64716"/>
        <dbReference type="ChEBI" id="CHEBI:140658"/>
        <dbReference type="EC" id="2.5.1.145"/>
    </reaction>
</comment>
<dbReference type="GO" id="GO:0005886">
    <property type="term" value="C:plasma membrane"/>
    <property type="evidence" value="ECO:0007669"/>
    <property type="project" value="UniProtKB-SubCell"/>
</dbReference>
<dbReference type="PANTHER" id="PTHR30589">
    <property type="entry name" value="PROLIPOPROTEIN DIACYLGLYCERYL TRANSFERASE"/>
    <property type="match status" value="1"/>
</dbReference>
<name>A0A292IH04_9MOLU</name>
<evidence type="ECO:0000256" key="3">
    <source>
        <dbReference type="ARBA" id="ARBA00022679"/>
    </source>
</evidence>
<comment type="function">
    <text evidence="7">Catalyzes the transfer of the diacylglyceryl group from phosphatidylglycerol to the sulfhydryl group of the N-terminal cysteine of a prolipoprotein, the first step in the formation of mature lipoproteins.</text>
</comment>
<protein>
    <recommendedName>
        <fullName evidence="7">Phosphatidylglycerol--prolipoprotein diacylglyceryl transferase</fullName>
        <ecNumber evidence="7">2.5.1.145</ecNumber>
    </recommendedName>
</protein>
<evidence type="ECO:0000256" key="2">
    <source>
        <dbReference type="ARBA" id="ARBA00022475"/>
    </source>
</evidence>
<evidence type="ECO:0000256" key="4">
    <source>
        <dbReference type="ARBA" id="ARBA00022692"/>
    </source>
</evidence>
<feature type="transmembrane region" description="Helical" evidence="7">
    <location>
        <begin position="336"/>
        <end position="357"/>
    </location>
</feature>
<sequence length="438" mass="50246">MNETTLNITPGYSGGVGPGNMAEPFGTAFSISGFDIRWYGLFYALGILMAIVFIIVKLRTFYKIDDTPFYIFIFIAIPVILLGSRAWSFVIGDLKIGRNAFFDFRSGGLAIQGGIIFTTLSGVIWFSYILRKVKYYVHTSDAVIRNGIIISEINPRKISMWVLADTILPAILIGQALGRWGNFFNHEVYGEAVQSVLTAGLGSNSITVDSQGPAFTQWGWLKTLFPKVWENMWIGNPAEGNGAVSFRIPIFLIESFMNVIGFLIMYYVLEFIRGYRAGTNAAFFFAWTGIVRLVIEIFRDQTFKFQTSIVTSSVFLVFGIIFLCLVYLLFPRIRKYRVIYFMWVNTIGWFVGVFYFFKQKKSVPKHLQKVIIEHAREWKKSRNHFVRNFYEMYYFNDNIVQKPYEVTDKINFSNLKENDENQSVASSATKNNLETMSK</sequence>
<feature type="transmembrane region" description="Helical" evidence="7">
    <location>
        <begin position="275"/>
        <end position="295"/>
    </location>
</feature>
<keyword evidence="2 7" id="KW-1003">Cell membrane</keyword>
<dbReference type="PANTHER" id="PTHR30589:SF0">
    <property type="entry name" value="PHOSPHATIDYLGLYCEROL--PROLIPOPROTEIN DIACYLGLYCERYL TRANSFERASE"/>
    <property type="match status" value="1"/>
</dbReference>
<dbReference type="NCBIfam" id="TIGR00544">
    <property type="entry name" value="lgt"/>
    <property type="match status" value="1"/>
</dbReference>
<dbReference type="RefSeq" id="WP_343251550.1">
    <property type="nucleotide sequence ID" value="NZ_HG937516.1"/>
</dbReference>
<dbReference type="Pfam" id="PF01790">
    <property type="entry name" value="LGT"/>
    <property type="match status" value="1"/>
</dbReference>
<evidence type="ECO:0000256" key="5">
    <source>
        <dbReference type="ARBA" id="ARBA00022989"/>
    </source>
</evidence>
<dbReference type="InterPro" id="IPR001640">
    <property type="entry name" value="Lgt"/>
</dbReference>
<feature type="transmembrane region" description="Helical" evidence="7">
    <location>
        <begin position="109"/>
        <end position="130"/>
    </location>
</feature>
<feature type="binding site" evidence="7">
    <location>
        <position position="179"/>
    </location>
    <ligand>
        <name>a 1,2-diacyl-sn-glycero-3-phospho-(1'-sn-glycerol)</name>
        <dbReference type="ChEBI" id="CHEBI:64716"/>
    </ligand>
</feature>
<dbReference type="Proteomes" id="UP000261764">
    <property type="component" value="Chromosome I"/>
</dbReference>
<keyword evidence="6 7" id="KW-0472">Membrane</keyword>
<dbReference type="PROSITE" id="PS01311">
    <property type="entry name" value="LGT"/>
    <property type="match status" value="1"/>
</dbReference>
<dbReference type="KEGG" id="mamp:MAMA39_00850"/>
<keyword evidence="4 7" id="KW-0812">Transmembrane</keyword>
<feature type="transmembrane region" description="Helical" evidence="7">
    <location>
        <begin position="68"/>
        <end position="89"/>
    </location>
</feature>
<evidence type="ECO:0000313" key="8">
    <source>
        <dbReference type="EMBL" id="CDN40209.1"/>
    </source>
</evidence>
<dbReference type="AlphaFoldDB" id="A0A292IH04"/>
<comment type="pathway">
    <text evidence="7">Protein modification; lipoprotein biosynthesis (diacylglyceryl transfer).</text>
</comment>
<feature type="transmembrane region" description="Helical" evidence="7">
    <location>
        <begin position="307"/>
        <end position="330"/>
    </location>
</feature>
<dbReference type="UniPathway" id="UPA00664"/>
<dbReference type="HAMAP" id="MF_01147">
    <property type="entry name" value="Lgt"/>
    <property type="match status" value="1"/>
</dbReference>
<keyword evidence="9" id="KW-1185">Reference proteome</keyword>
<dbReference type="EC" id="2.5.1.145" evidence="7"/>
<dbReference type="GO" id="GO:0008961">
    <property type="term" value="F:phosphatidylglycerol-prolipoprotein diacylglyceryl transferase activity"/>
    <property type="evidence" value="ECO:0007669"/>
    <property type="project" value="UniProtKB-UniRule"/>
</dbReference>
<gene>
    <name evidence="7" type="primary">lgt</name>
    <name evidence="8" type="ORF">MAMA39_00850</name>
</gene>
<keyword evidence="3 7" id="KW-0808">Transferase</keyword>
<evidence type="ECO:0000256" key="1">
    <source>
        <dbReference type="ARBA" id="ARBA00007150"/>
    </source>
</evidence>
<proteinExistence type="inferred from homology"/>